<feature type="compositionally biased region" description="Low complexity" evidence="1">
    <location>
        <begin position="559"/>
        <end position="574"/>
    </location>
</feature>
<accession>A0A7R9CI83</accession>
<dbReference type="PROSITE" id="PS50106">
    <property type="entry name" value="PDZ"/>
    <property type="match status" value="1"/>
</dbReference>
<dbReference type="AlphaFoldDB" id="A0A7R9CI83"/>
<feature type="domain" description="PH" evidence="2">
    <location>
        <begin position="1060"/>
        <end position="1130"/>
    </location>
</feature>
<feature type="region of interest" description="Disordered" evidence="1">
    <location>
        <begin position="161"/>
        <end position="241"/>
    </location>
</feature>
<dbReference type="SUPFAM" id="SSF50729">
    <property type="entry name" value="PH domain-like"/>
    <property type="match status" value="1"/>
</dbReference>
<dbReference type="InterPro" id="IPR001849">
    <property type="entry name" value="PH_domain"/>
</dbReference>
<feature type="compositionally biased region" description="Basic and acidic residues" evidence="1">
    <location>
        <begin position="473"/>
        <end position="490"/>
    </location>
</feature>
<sequence length="1130" mass="126547">MLMTLILFQSDKKERGPRSLFLRRCENGFGFTLRHFIVYPPESYTVLQGDHRWGLRQGDQGLAIDEPMDTIFVKNVRESSPAHAAGLSTGDRIIAVNGQTITSYTYAQVVQLIQQSGTYLHLLVVPKEDDILQRYFGETAHNPETNQRPLRLKSPEVLDQRSKTMIQHQQPALSTTQHHQHHHHHHHHHHHQQHNQKQHQTRPAQQDLATYQEQHHSRRGSEGSKREGGYGQVGRDYSRGVNPYYSGNSEWREDMVVIGNHAQPVVSLTPSSDGLGNLQYGSSNSVPAIYYPGSRLSLDDGRRESSVSLPNAGSNSDINTSMSSLESTSTLTGGQDGCSSDDSLIMSRIRKSFEQKEEFLRRPNQPISWNLPSSPNNQQSVPLSPRSQAVVAREFYARPQKFQQPLWPPQNPSTIATTNTTCRHQSPPPRITLATVKTQNITNKPTHQSLRRVKSDIDSERDSLLSSSPLQSRDNKPFERASSEPREDHNKVLRGQFLCGGPVTNAPTTITNQYQDVLFRPIVTTTGSTGAAGPRHGSGKTSFVTTLSRIHENIPAIDSSTENTSGNYTSSNYSDNLDNSVDNFRASSLPPSLPTESDNGLYGQTSVLHEEDAASDRYTAHPKLQLVSRRARQFETGQLVDDEEEGAVVSDRTSLYRSELSRLSAKKSVPNVAVRKREFESRSSSGNSSLRDGRRTHRESRSLESAATSQQPKMVEVESSGLSGNRSIPIGSKHLHCTPPRDFQQQRTEPPSSPGPYDDISGPVKLRARSNSAESWAAAMVSRGLQASRNTLEWPPQRALQGAEEPQRHKAVRQDSYLAAVRTPVTSERLGRLLKRQTALPMETPEEIEEPPYPKPTPAVRPNQLNIPHPIRPASALMPLTAAAVVSQERISGLSSGLNLKTVFSSFLNSHQWSVAHYKMSRLLNTGLVMRGVANVQILIPSETSNVDDMTPVVVRREKNCSNLAEEERLVRRVSYLKATWGDRMHVDSDFDASDTEASYVQHQTGKKKWRPPPFLEDIEKLRQLFEESPSPLPFRRRNTAPQAVLGATLRLDINKENFQLVKEGWLHCKITIIDGKRAGDRSWKQVWAVLRGPVLYLFKDRRDLQQESLLRQKLPLVLLLKTAPPAIPQ</sequence>
<feature type="region of interest" description="Disordered" evidence="1">
    <location>
        <begin position="638"/>
        <end position="761"/>
    </location>
</feature>
<feature type="compositionally biased region" description="Basic and acidic residues" evidence="1">
    <location>
        <begin position="213"/>
        <end position="228"/>
    </location>
</feature>
<feature type="region of interest" description="Disordered" evidence="1">
    <location>
        <begin position="300"/>
        <end position="339"/>
    </location>
</feature>
<reference evidence="4" key="1">
    <citation type="submission" date="2020-11" db="EMBL/GenBank/DDBJ databases">
        <authorList>
            <person name="Tran Van P."/>
        </authorList>
    </citation>
    <scope>NUCLEOTIDE SEQUENCE</scope>
</reference>
<feature type="compositionally biased region" description="Basic and acidic residues" evidence="1">
    <location>
        <begin position="453"/>
        <end position="463"/>
    </location>
</feature>
<dbReference type="PANTHER" id="PTHR23175">
    <property type="entry name" value="PDZ DOMAIN-CONTAINING PROTEIN"/>
    <property type="match status" value="1"/>
</dbReference>
<evidence type="ECO:0000256" key="1">
    <source>
        <dbReference type="SAM" id="MobiDB-lite"/>
    </source>
</evidence>
<proteinExistence type="predicted"/>
<feature type="region of interest" description="Disordered" evidence="1">
    <location>
        <begin position="554"/>
        <end position="602"/>
    </location>
</feature>
<dbReference type="Gene3D" id="2.30.29.30">
    <property type="entry name" value="Pleckstrin-homology domain (PH domain)/Phosphotyrosine-binding domain (PTB)"/>
    <property type="match status" value="1"/>
</dbReference>
<dbReference type="PANTHER" id="PTHR23175:SF23">
    <property type="entry name" value="PDZ DOMAIN-CONTAINING PROTEIN"/>
    <property type="match status" value="1"/>
</dbReference>
<dbReference type="InterPro" id="IPR001478">
    <property type="entry name" value="PDZ"/>
</dbReference>
<dbReference type="InterPro" id="IPR011993">
    <property type="entry name" value="PH-like_dom_sf"/>
</dbReference>
<feature type="compositionally biased region" description="Basic residues" evidence="1">
    <location>
        <begin position="178"/>
        <end position="200"/>
    </location>
</feature>
<feature type="compositionally biased region" description="Polar residues" evidence="1">
    <location>
        <begin position="306"/>
        <end position="319"/>
    </location>
</feature>
<protein>
    <submittedName>
        <fullName evidence="4">Uncharacterized protein</fullName>
    </submittedName>
</protein>
<evidence type="ECO:0000313" key="4">
    <source>
        <dbReference type="EMBL" id="CAD7395521.1"/>
    </source>
</evidence>
<gene>
    <name evidence="4" type="ORF">TPSB3V08_LOCUS221</name>
</gene>
<evidence type="ECO:0000259" key="3">
    <source>
        <dbReference type="PROSITE" id="PS50106"/>
    </source>
</evidence>
<dbReference type="EMBL" id="OD000058">
    <property type="protein sequence ID" value="CAD7395521.1"/>
    <property type="molecule type" value="Genomic_DNA"/>
</dbReference>
<dbReference type="Gene3D" id="2.30.42.10">
    <property type="match status" value="1"/>
</dbReference>
<dbReference type="SMART" id="SM00228">
    <property type="entry name" value="PDZ"/>
    <property type="match status" value="1"/>
</dbReference>
<dbReference type="Pfam" id="PF00595">
    <property type="entry name" value="PDZ"/>
    <property type="match status" value="1"/>
</dbReference>
<dbReference type="SUPFAM" id="SSF50156">
    <property type="entry name" value="PDZ domain-like"/>
    <property type="match status" value="1"/>
</dbReference>
<feature type="compositionally biased region" description="Polar residues" evidence="1">
    <location>
        <begin position="163"/>
        <end position="176"/>
    </location>
</feature>
<feature type="compositionally biased region" description="Polar residues" evidence="1">
    <location>
        <begin position="201"/>
        <end position="212"/>
    </location>
</feature>
<feature type="compositionally biased region" description="Low complexity" evidence="1">
    <location>
        <begin position="320"/>
        <end position="332"/>
    </location>
</feature>
<name>A0A7R9CI83_TIMPO</name>
<evidence type="ECO:0000259" key="2">
    <source>
        <dbReference type="PROSITE" id="PS50003"/>
    </source>
</evidence>
<feature type="region of interest" description="Disordered" evidence="1">
    <location>
        <begin position="440"/>
        <end position="490"/>
    </location>
</feature>
<feature type="domain" description="PDZ" evidence="3">
    <location>
        <begin position="57"/>
        <end position="128"/>
    </location>
</feature>
<dbReference type="PROSITE" id="PS50003">
    <property type="entry name" value="PH_DOMAIN"/>
    <property type="match status" value="1"/>
</dbReference>
<dbReference type="InterPro" id="IPR036034">
    <property type="entry name" value="PDZ_sf"/>
</dbReference>
<feature type="compositionally biased region" description="Polar residues" evidence="1">
    <location>
        <begin position="575"/>
        <end position="602"/>
    </location>
</feature>
<feature type="compositionally biased region" description="Polar residues" evidence="1">
    <location>
        <begin position="703"/>
        <end position="712"/>
    </location>
</feature>
<organism evidence="4">
    <name type="scientific">Timema poppense</name>
    <name type="common">Walking stick</name>
    <dbReference type="NCBI Taxonomy" id="170557"/>
    <lineage>
        <taxon>Eukaryota</taxon>
        <taxon>Metazoa</taxon>
        <taxon>Ecdysozoa</taxon>
        <taxon>Arthropoda</taxon>
        <taxon>Hexapoda</taxon>
        <taxon>Insecta</taxon>
        <taxon>Pterygota</taxon>
        <taxon>Neoptera</taxon>
        <taxon>Polyneoptera</taxon>
        <taxon>Phasmatodea</taxon>
        <taxon>Timematodea</taxon>
        <taxon>Timematoidea</taxon>
        <taxon>Timematidae</taxon>
        <taxon>Timema</taxon>
    </lineage>
</organism>